<dbReference type="PROSITE" id="PS51747">
    <property type="entry name" value="CYT_DCMP_DEAMINASES_2"/>
    <property type="match status" value="1"/>
</dbReference>
<keyword evidence="3" id="KW-0479">Metal-binding</keyword>
<dbReference type="AlphaFoldDB" id="A0A4R6N9A2"/>
<gene>
    <name evidence="7" type="ORF">DFR39_102187</name>
</gene>
<dbReference type="InterPro" id="IPR015517">
    <property type="entry name" value="dCMP_deaminase-rel"/>
</dbReference>
<evidence type="ECO:0000256" key="3">
    <source>
        <dbReference type="ARBA" id="ARBA00022723"/>
    </source>
</evidence>
<dbReference type="OrthoDB" id="9788517at2"/>
<evidence type="ECO:0000313" key="8">
    <source>
        <dbReference type="Proteomes" id="UP000295357"/>
    </source>
</evidence>
<keyword evidence="5" id="KW-0862">Zinc</keyword>
<dbReference type="InterPro" id="IPR016192">
    <property type="entry name" value="APOBEC/CMP_deaminase_Zn-bd"/>
</dbReference>
<protein>
    <submittedName>
        <fullName evidence="7">dCMP deaminase</fullName>
    </submittedName>
</protein>
<dbReference type="PROSITE" id="PS00903">
    <property type="entry name" value="CYT_DCMP_DEAMINASES_1"/>
    <property type="match status" value="1"/>
</dbReference>
<dbReference type="InterPro" id="IPR016193">
    <property type="entry name" value="Cytidine_deaminase-like"/>
</dbReference>
<evidence type="ECO:0000256" key="2">
    <source>
        <dbReference type="ARBA" id="ARBA00006576"/>
    </source>
</evidence>
<dbReference type="SUPFAM" id="SSF53927">
    <property type="entry name" value="Cytidine deaminase-like"/>
    <property type="match status" value="1"/>
</dbReference>
<dbReference type="GO" id="GO:0005737">
    <property type="term" value="C:cytoplasm"/>
    <property type="evidence" value="ECO:0007669"/>
    <property type="project" value="TreeGrafter"/>
</dbReference>
<dbReference type="EMBL" id="SNXE01000002">
    <property type="protein sequence ID" value="TDP11807.1"/>
    <property type="molecule type" value="Genomic_DNA"/>
</dbReference>
<evidence type="ECO:0000313" key="7">
    <source>
        <dbReference type="EMBL" id="TDP11807.1"/>
    </source>
</evidence>
<comment type="caution">
    <text evidence="7">The sequence shown here is derived from an EMBL/GenBank/DDBJ whole genome shotgun (WGS) entry which is preliminary data.</text>
</comment>
<feature type="domain" description="CMP/dCMP-type deaminase" evidence="6">
    <location>
        <begin position="16"/>
        <end position="143"/>
    </location>
</feature>
<dbReference type="GO" id="GO:0008270">
    <property type="term" value="F:zinc ion binding"/>
    <property type="evidence" value="ECO:0007669"/>
    <property type="project" value="InterPro"/>
</dbReference>
<evidence type="ECO:0000256" key="5">
    <source>
        <dbReference type="ARBA" id="ARBA00022833"/>
    </source>
</evidence>
<accession>A0A4R6N9A2</accession>
<dbReference type="Gene3D" id="3.40.140.10">
    <property type="entry name" value="Cytidine Deaminase, domain 2"/>
    <property type="match status" value="1"/>
</dbReference>
<dbReference type="GO" id="GO:0004132">
    <property type="term" value="F:dCMP deaminase activity"/>
    <property type="evidence" value="ECO:0007669"/>
    <property type="project" value="TreeGrafter"/>
</dbReference>
<comment type="similarity">
    <text evidence="2">Belongs to the cytidine and deoxycytidylate deaminase family.</text>
</comment>
<dbReference type="RefSeq" id="WP_133602581.1">
    <property type="nucleotide sequence ID" value="NZ_JAUFPJ010000002.1"/>
</dbReference>
<dbReference type="CDD" id="cd01286">
    <property type="entry name" value="deoxycytidylate_deaminase"/>
    <property type="match status" value="1"/>
</dbReference>
<dbReference type="PANTHER" id="PTHR11086:SF18">
    <property type="entry name" value="DEOXYCYTIDYLATE DEAMINASE"/>
    <property type="match status" value="1"/>
</dbReference>
<sequence>MQDHDAALQHNHSLIPWHSMFMGVALLAASRSKDHRKRNGACIASVDNKIVGVGYNGLPRGCNDQDPAYWADNDADPFQSRHSYIVHAEVNAILNCVVLPLTGSTIYTTQFPCPRCAQSIIQVGIAQVVYLEKKSHQVALNSASDKMLADAGVRVLSLEQLESPSAQWCGKLDEFIRATGPVMHRGGT</sequence>
<comment type="cofactor">
    <cofactor evidence="1">
        <name>Zn(2+)</name>
        <dbReference type="ChEBI" id="CHEBI:29105"/>
    </cofactor>
</comment>
<dbReference type="InterPro" id="IPR035105">
    <property type="entry name" value="Deoxycytidylate_deaminase_dom"/>
</dbReference>
<dbReference type="Proteomes" id="UP000295357">
    <property type="component" value="Unassembled WGS sequence"/>
</dbReference>
<dbReference type="Pfam" id="PF00383">
    <property type="entry name" value="dCMP_cyt_deam_1"/>
    <property type="match status" value="1"/>
</dbReference>
<dbReference type="PANTHER" id="PTHR11086">
    <property type="entry name" value="DEOXYCYTIDYLATE DEAMINASE-RELATED"/>
    <property type="match status" value="1"/>
</dbReference>
<keyword evidence="4" id="KW-0378">Hydrolase</keyword>
<proteinExistence type="inferred from homology"/>
<organism evidence="7 8">
    <name type="scientific">Roseateles asaccharophilus</name>
    <dbReference type="NCBI Taxonomy" id="582607"/>
    <lineage>
        <taxon>Bacteria</taxon>
        <taxon>Pseudomonadati</taxon>
        <taxon>Pseudomonadota</taxon>
        <taxon>Betaproteobacteria</taxon>
        <taxon>Burkholderiales</taxon>
        <taxon>Sphaerotilaceae</taxon>
        <taxon>Roseateles</taxon>
    </lineage>
</organism>
<name>A0A4R6N9A2_9BURK</name>
<reference evidence="7 8" key="1">
    <citation type="submission" date="2019-03" db="EMBL/GenBank/DDBJ databases">
        <title>Genomic Encyclopedia of Type Strains, Phase IV (KMG-IV): sequencing the most valuable type-strain genomes for metagenomic binning, comparative biology and taxonomic classification.</title>
        <authorList>
            <person name="Goeker M."/>
        </authorList>
    </citation>
    <scope>NUCLEOTIDE SEQUENCE [LARGE SCALE GENOMIC DNA]</scope>
    <source>
        <strain evidence="7 8">DSM 25082</strain>
    </source>
</reference>
<evidence type="ECO:0000256" key="1">
    <source>
        <dbReference type="ARBA" id="ARBA00001947"/>
    </source>
</evidence>
<dbReference type="InterPro" id="IPR002125">
    <property type="entry name" value="CMP_dCMP_dom"/>
</dbReference>
<evidence type="ECO:0000256" key="4">
    <source>
        <dbReference type="ARBA" id="ARBA00022801"/>
    </source>
</evidence>
<keyword evidence="8" id="KW-1185">Reference proteome</keyword>
<evidence type="ECO:0000259" key="6">
    <source>
        <dbReference type="PROSITE" id="PS51747"/>
    </source>
</evidence>